<protein>
    <recommendedName>
        <fullName evidence="7">Zn(2)-C6 fungal-type domain-containing protein</fullName>
    </recommendedName>
</protein>
<keyword evidence="5" id="KW-0804">Transcription</keyword>
<dbReference type="SUPFAM" id="SSF57701">
    <property type="entry name" value="Zn2/Cys6 DNA-binding domain"/>
    <property type="match status" value="1"/>
</dbReference>
<reference evidence="8 9" key="1">
    <citation type="submission" date="2013-03" db="EMBL/GenBank/DDBJ databases">
        <title>The Genome Sequence of Exophiala aquamarina CBS 119918.</title>
        <authorList>
            <consortium name="The Broad Institute Genomics Platform"/>
            <person name="Cuomo C."/>
            <person name="de Hoog S."/>
            <person name="Gorbushina A."/>
            <person name="Walker B."/>
            <person name="Young S.K."/>
            <person name="Zeng Q."/>
            <person name="Gargeya S."/>
            <person name="Fitzgerald M."/>
            <person name="Haas B."/>
            <person name="Abouelleil A."/>
            <person name="Allen A.W."/>
            <person name="Alvarado L."/>
            <person name="Arachchi H.M."/>
            <person name="Berlin A.M."/>
            <person name="Chapman S.B."/>
            <person name="Gainer-Dewar J."/>
            <person name="Goldberg J."/>
            <person name="Griggs A."/>
            <person name="Gujja S."/>
            <person name="Hansen M."/>
            <person name="Howarth C."/>
            <person name="Imamovic A."/>
            <person name="Ireland A."/>
            <person name="Larimer J."/>
            <person name="McCowan C."/>
            <person name="Murphy C."/>
            <person name="Pearson M."/>
            <person name="Poon T.W."/>
            <person name="Priest M."/>
            <person name="Roberts A."/>
            <person name="Saif S."/>
            <person name="Shea T."/>
            <person name="Sisk P."/>
            <person name="Sykes S."/>
            <person name="Wortman J."/>
            <person name="Nusbaum C."/>
            <person name="Birren B."/>
        </authorList>
    </citation>
    <scope>NUCLEOTIDE SEQUENCE [LARGE SCALE GENOMIC DNA]</scope>
    <source>
        <strain evidence="8 9">CBS 119918</strain>
    </source>
</reference>
<keyword evidence="1" id="KW-0479">Metal-binding</keyword>
<accession>A0A072P6L5</accession>
<keyword evidence="9" id="KW-1185">Reference proteome</keyword>
<dbReference type="PANTHER" id="PTHR36206">
    <property type="entry name" value="ASPERCRYPTIN BIOSYNTHESIS CLUSTER-SPECIFIC TRANSCRIPTION REGULATOR ATNN-RELATED"/>
    <property type="match status" value="1"/>
</dbReference>
<dbReference type="CDD" id="cd00067">
    <property type="entry name" value="GAL4"/>
    <property type="match status" value="1"/>
</dbReference>
<name>A0A072P6L5_9EURO</name>
<dbReference type="AlphaFoldDB" id="A0A072P6L5"/>
<keyword evidence="3" id="KW-0805">Transcription regulation</keyword>
<dbReference type="OrthoDB" id="2593732at2759"/>
<dbReference type="InterPro" id="IPR001138">
    <property type="entry name" value="Zn2Cys6_DnaBD"/>
</dbReference>
<evidence type="ECO:0000259" key="7">
    <source>
        <dbReference type="Pfam" id="PF00172"/>
    </source>
</evidence>
<keyword evidence="6" id="KW-0539">Nucleus</keyword>
<dbReference type="GO" id="GO:0008270">
    <property type="term" value="F:zinc ion binding"/>
    <property type="evidence" value="ECO:0007669"/>
    <property type="project" value="InterPro"/>
</dbReference>
<evidence type="ECO:0000313" key="9">
    <source>
        <dbReference type="Proteomes" id="UP000027920"/>
    </source>
</evidence>
<feature type="domain" description="Zn(2)-C6 fungal-type" evidence="7">
    <location>
        <begin position="10"/>
        <end position="39"/>
    </location>
</feature>
<gene>
    <name evidence="8" type="ORF">A1O9_12743</name>
</gene>
<keyword evidence="2" id="KW-0862">Zinc</keyword>
<dbReference type="VEuPathDB" id="FungiDB:A1O9_12743"/>
<evidence type="ECO:0000256" key="1">
    <source>
        <dbReference type="ARBA" id="ARBA00022723"/>
    </source>
</evidence>
<dbReference type="GO" id="GO:0000981">
    <property type="term" value="F:DNA-binding transcription factor activity, RNA polymerase II-specific"/>
    <property type="evidence" value="ECO:0007669"/>
    <property type="project" value="InterPro"/>
</dbReference>
<evidence type="ECO:0000256" key="6">
    <source>
        <dbReference type="ARBA" id="ARBA00023242"/>
    </source>
</evidence>
<dbReference type="Gene3D" id="4.10.240.10">
    <property type="entry name" value="Zn(2)-C6 fungal-type DNA-binding domain"/>
    <property type="match status" value="1"/>
</dbReference>
<dbReference type="Pfam" id="PF00172">
    <property type="entry name" value="Zn_clus"/>
    <property type="match status" value="1"/>
</dbReference>
<dbReference type="RefSeq" id="XP_013253830.1">
    <property type="nucleotide sequence ID" value="XM_013398376.1"/>
</dbReference>
<dbReference type="STRING" id="1182545.A0A072P6L5"/>
<dbReference type="EMBL" id="AMGV01000026">
    <property type="protein sequence ID" value="KEF51240.1"/>
    <property type="molecule type" value="Genomic_DNA"/>
</dbReference>
<keyword evidence="4" id="KW-0238">DNA-binding</keyword>
<sequence>IIGNALNDYRIRRVKCDEQKPQCKNCTSTGRKCEGYSRSNLATSEHSQVQGTCRRHKSEACSGILSDTLLATSSLLGPWERRSFDYLRSEAVPEIFGVFDSDFWTPMLQRRVTEPVLQHALSSLSAVYGHYRRDSQLNHFAIQQYNKAIQLLRRNAPMTQIAFTLR</sequence>
<dbReference type="Proteomes" id="UP000027920">
    <property type="component" value="Unassembled WGS sequence"/>
</dbReference>
<proteinExistence type="predicted"/>
<dbReference type="InterPro" id="IPR052360">
    <property type="entry name" value="Transcr_Regulatory_Proteins"/>
</dbReference>
<dbReference type="PANTHER" id="PTHR36206:SF12">
    <property type="entry name" value="ASPERCRYPTIN BIOSYNTHESIS CLUSTER-SPECIFIC TRANSCRIPTION REGULATOR ATNN-RELATED"/>
    <property type="match status" value="1"/>
</dbReference>
<evidence type="ECO:0000256" key="2">
    <source>
        <dbReference type="ARBA" id="ARBA00022833"/>
    </source>
</evidence>
<dbReference type="InterPro" id="IPR036864">
    <property type="entry name" value="Zn2-C6_fun-type_DNA-bd_sf"/>
</dbReference>
<evidence type="ECO:0000256" key="3">
    <source>
        <dbReference type="ARBA" id="ARBA00023015"/>
    </source>
</evidence>
<feature type="non-terminal residue" evidence="8">
    <location>
        <position position="1"/>
    </location>
</feature>
<dbReference type="HOGENOM" id="CLU_1763219_0_0_1"/>
<evidence type="ECO:0000313" key="8">
    <source>
        <dbReference type="EMBL" id="KEF51240.1"/>
    </source>
</evidence>
<evidence type="ECO:0000256" key="4">
    <source>
        <dbReference type="ARBA" id="ARBA00023125"/>
    </source>
</evidence>
<evidence type="ECO:0000256" key="5">
    <source>
        <dbReference type="ARBA" id="ARBA00023163"/>
    </source>
</evidence>
<dbReference type="GeneID" id="25287637"/>
<organism evidence="8 9">
    <name type="scientific">Exophiala aquamarina CBS 119918</name>
    <dbReference type="NCBI Taxonomy" id="1182545"/>
    <lineage>
        <taxon>Eukaryota</taxon>
        <taxon>Fungi</taxon>
        <taxon>Dikarya</taxon>
        <taxon>Ascomycota</taxon>
        <taxon>Pezizomycotina</taxon>
        <taxon>Eurotiomycetes</taxon>
        <taxon>Chaetothyriomycetidae</taxon>
        <taxon>Chaetothyriales</taxon>
        <taxon>Herpotrichiellaceae</taxon>
        <taxon>Exophiala</taxon>
    </lineage>
</organism>
<comment type="caution">
    <text evidence="8">The sequence shown here is derived from an EMBL/GenBank/DDBJ whole genome shotgun (WGS) entry which is preliminary data.</text>
</comment>
<dbReference type="GO" id="GO:0003677">
    <property type="term" value="F:DNA binding"/>
    <property type="evidence" value="ECO:0007669"/>
    <property type="project" value="UniProtKB-KW"/>
</dbReference>